<dbReference type="Proteomes" id="UP000298234">
    <property type="component" value="Unassembled WGS sequence"/>
</dbReference>
<comment type="caution">
    <text evidence="2">The sequence shown here is derived from an EMBL/GenBank/DDBJ whole genome shotgun (WGS) entry which is preliminary data.</text>
</comment>
<protein>
    <submittedName>
        <fullName evidence="2">Uncharacterized protein</fullName>
    </submittedName>
</protein>
<name>A0AAX2RSC9_BURCE</name>
<dbReference type="AlphaFoldDB" id="A0AAX2RSC9"/>
<evidence type="ECO:0000313" key="2">
    <source>
        <dbReference type="EMBL" id="TEU51957.1"/>
    </source>
</evidence>
<feature type="region of interest" description="Disordered" evidence="1">
    <location>
        <begin position="83"/>
        <end position="107"/>
    </location>
</feature>
<evidence type="ECO:0000313" key="3">
    <source>
        <dbReference type="Proteomes" id="UP000298234"/>
    </source>
</evidence>
<dbReference type="EMBL" id="SNSQ01000006">
    <property type="protein sequence ID" value="TEU51957.1"/>
    <property type="molecule type" value="Genomic_DNA"/>
</dbReference>
<accession>A0AAX2RSC9</accession>
<sequence>MVREIFDALHLALPQFAFTVSIHVTFPAICIGMAGFTAHKHTCPVPTLFRNPLFSWFSSTIAPHVPLTHIGALPDCSGPSPGVKSYDNFHPRHFPGLAPMDRQRRRK</sequence>
<reference evidence="2 3" key="1">
    <citation type="submission" date="2019-03" db="EMBL/GenBank/DDBJ databases">
        <title>Burkholderia cepacia outbreak.</title>
        <authorList>
            <person name="Farzana R."/>
            <person name="Walsh T.R."/>
        </authorList>
    </citation>
    <scope>NUCLEOTIDE SEQUENCE [LARGE SCALE GENOMIC DNA]</scope>
    <source>
        <strain evidence="3">d13</strain>
    </source>
</reference>
<evidence type="ECO:0000256" key="1">
    <source>
        <dbReference type="SAM" id="MobiDB-lite"/>
    </source>
</evidence>
<organism evidence="2 3">
    <name type="scientific">Burkholderia cepacia</name>
    <name type="common">Pseudomonas cepacia</name>
    <dbReference type="NCBI Taxonomy" id="292"/>
    <lineage>
        <taxon>Bacteria</taxon>
        <taxon>Pseudomonadati</taxon>
        <taxon>Pseudomonadota</taxon>
        <taxon>Betaproteobacteria</taxon>
        <taxon>Burkholderiales</taxon>
        <taxon>Burkholderiaceae</taxon>
        <taxon>Burkholderia</taxon>
        <taxon>Burkholderia cepacia complex</taxon>
    </lineage>
</organism>
<gene>
    <name evidence="2" type="ORF">E3D37_07695</name>
</gene>
<proteinExistence type="predicted"/>